<dbReference type="EMBL" id="UZAH01026895">
    <property type="protein sequence ID" value="VDO86510.1"/>
    <property type="molecule type" value="Genomic_DNA"/>
</dbReference>
<sequence length="590" mass="68631">MLTDIFGDLEIEETESKVRGTQCKPEDYVADDHSVGWFLTKKLSKAVKGQDRPDSEREFMFHKGDYYYHHKMYKEAYEEYKSLVNDFHHTHSQLSVVPELDSLIRCATKIPGYTIDDLLTGLEVYKQVVRTDGHEKEYYILEKDIYAQISDEEATTKFIDTAGPNFTIGYITRAVILLERHVKHAHGFVVDVILKKLNTLNDRLKELGYSDDRISEARQQMGADLRAYQGLLSKQEEQHGSTDAMLTAMFNGLEIKETEPQVCEDQSKTKDNAADQNCEPGNNAMVDHRIGWFLNKQLSKVADVKDRTEDERVVMTNKAHYYYYHRRYSEALEGYKTLVNKFHHTRSYPIDHEISSLVRCATKIPSYTVDDLVTGLDVYKQSTRDIHLDYAYLEKDIYAGICDDDASKKFVSIVCLMCEAVDLPEHWLAFGEKPSLIETENEQQVSQKPVTLTIVVVQLDLIFIWWASQEMGPNFTLGYITRAIMLLERQVKLARGFVADVMLKKLEALNKRLNQLGYSDDRINEARQQMGADLRDYKGTLNENDEKLDRYIGRFQRSDLEDFPMKQREYDRAVRHFKRHFRWMFEGCAF</sequence>
<organism evidence="2 3">
    <name type="scientific">Heligmosomoides polygyrus</name>
    <name type="common">Parasitic roundworm</name>
    <dbReference type="NCBI Taxonomy" id="6339"/>
    <lineage>
        <taxon>Eukaryota</taxon>
        <taxon>Metazoa</taxon>
        <taxon>Ecdysozoa</taxon>
        <taxon>Nematoda</taxon>
        <taxon>Chromadorea</taxon>
        <taxon>Rhabditida</taxon>
        <taxon>Rhabditina</taxon>
        <taxon>Rhabditomorpha</taxon>
        <taxon>Strongyloidea</taxon>
        <taxon>Heligmosomidae</taxon>
        <taxon>Heligmosomoides</taxon>
    </lineage>
</organism>
<evidence type="ECO:0000313" key="1">
    <source>
        <dbReference type="EMBL" id="VDO86510.1"/>
    </source>
</evidence>
<accession>A0A3P7YEX5</accession>
<protein>
    <submittedName>
        <fullName evidence="3">TPR_REGION domain-containing protein</fullName>
    </submittedName>
</protein>
<dbReference type="Proteomes" id="UP000050761">
    <property type="component" value="Unassembled WGS sequence"/>
</dbReference>
<accession>A0A183FSC3</accession>
<dbReference type="AlphaFoldDB" id="A0A183FSC3"/>
<dbReference type="OrthoDB" id="5823879at2759"/>
<dbReference type="WBParaSite" id="HPBE_0001083101-mRNA-1">
    <property type="protein sequence ID" value="HPBE_0001083101-mRNA-1"/>
    <property type="gene ID" value="HPBE_0001083101"/>
</dbReference>
<evidence type="ECO:0000313" key="3">
    <source>
        <dbReference type="WBParaSite" id="HPBE_0001083101-mRNA-1"/>
    </source>
</evidence>
<keyword evidence="2" id="KW-1185">Reference proteome</keyword>
<reference evidence="3" key="2">
    <citation type="submission" date="2019-09" db="UniProtKB">
        <authorList>
            <consortium name="WormBaseParasite"/>
        </authorList>
    </citation>
    <scope>IDENTIFICATION</scope>
</reference>
<proteinExistence type="predicted"/>
<name>A0A183FSC3_HELPZ</name>
<gene>
    <name evidence="1" type="ORF">HPBE_LOCUS10832</name>
</gene>
<reference evidence="1 2" key="1">
    <citation type="submission" date="2018-11" db="EMBL/GenBank/DDBJ databases">
        <authorList>
            <consortium name="Pathogen Informatics"/>
        </authorList>
    </citation>
    <scope>NUCLEOTIDE SEQUENCE [LARGE SCALE GENOMIC DNA]</scope>
</reference>
<evidence type="ECO:0000313" key="2">
    <source>
        <dbReference type="Proteomes" id="UP000050761"/>
    </source>
</evidence>